<gene>
    <name evidence="1" type="ORF">AYBTSS11_LOCUS13323</name>
</gene>
<sequence length="189" mass="21270">MKWINFESLFRDADGSAHNSVVLFRRGSCAGYSMSSVTNSTHVLKNDGVPGQGSDILGRHKFETQLSQRNFKSSDAHNHIQDQDATPATELFSRARGQQEEILSLREQIAFACMKELQLLNEKCKLERQFSELRMAVDEKQSEAISSASNDLARRKGYLEENLKLAHDLKGTLYHLSLSTGEEPKYGSM</sequence>
<evidence type="ECO:0000313" key="2">
    <source>
        <dbReference type="Proteomes" id="UP001189624"/>
    </source>
</evidence>
<dbReference type="AlphaFoldDB" id="A0AA86SGL5"/>
<dbReference type="PANTHER" id="PTHR31149:SF7">
    <property type="entry name" value="EXPRESSED PROTEIN"/>
    <property type="match status" value="1"/>
</dbReference>
<reference evidence="1" key="1">
    <citation type="submission" date="2023-10" db="EMBL/GenBank/DDBJ databases">
        <authorList>
            <person name="Domelevo Entfellner J.-B."/>
        </authorList>
    </citation>
    <scope>NUCLEOTIDE SEQUENCE</scope>
</reference>
<evidence type="ECO:0000313" key="1">
    <source>
        <dbReference type="EMBL" id="CAJ1948692.1"/>
    </source>
</evidence>
<proteinExistence type="predicted"/>
<dbReference type="GO" id="GO:0005886">
    <property type="term" value="C:plasma membrane"/>
    <property type="evidence" value="ECO:0007669"/>
    <property type="project" value="TreeGrafter"/>
</dbReference>
<dbReference type="Proteomes" id="UP001189624">
    <property type="component" value="Chromosome 4"/>
</dbReference>
<dbReference type="PANTHER" id="PTHR31149">
    <property type="entry name" value="EXPRESSED PROTEIN"/>
    <property type="match status" value="1"/>
</dbReference>
<accession>A0AA86SGL5</accession>
<dbReference type="Gramene" id="rna-AYBTSS11_LOCUS13323">
    <property type="protein sequence ID" value="CAJ1948692.1"/>
    <property type="gene ID" value="gene-AYBTSS11_LOCUS13323"/>
</dbReference>
<dbReference type="EMBL" id="OY731401">
    <property type="protein sequence ID" value="CAJ1948692.1"/>
    <property type="molecule type" value="Genomic_DNA"/>
</dbReference>
<keyword evidence="2" id="KW-1185">Reference proteome</keyword>
<protein>
    <submittedName>
        <fullName evidence="1">Uncharacterized protein</fullName>
    </submittedName>
</protein>
<name>A0AA86SGL5_9FABA</name>
<organism evidence="1 2">
    <name type="scientific">Sphenostylis stenocarpa</name>
    <dbReference type="NCBI Taxonomy" id="92480"/>
    <lineage>
        <taxon>Eukaryota</taxon>
        <taxon>Viridiplantae</taxon>
        <taxon>Streptophyta</taxon>
        <taxon>Embryophyta</taxon>
        <taxon>Tracheophyta</taxon>
        <taxon>Spermatophyta</taxon>
        <taxon>Magnoliopsida</taxon>
        <taxon>eudicotyledons</taxon>
        <taxon>Gunneridae</taxon>
        <taxon>Pentapetalae</taxon>
        <taxon>rosids</taxon>
        <taxon>fabids</taxon>
        <taxon>Fabales</taxon>
        <taxon>Fabaceae</taxon>
        <taxon>Papilionoideae</taxon>
        <taxon>50 kb inversion clade</taxon>
        <taxon>NPAAA clade</taxon>
        <taxon>indigoferoid/millettioid clade</taxon>
        <taxon>Phaseoleae</taxon>
        <taxon>Sphenostylis</taxon>
    </lineage>
</organism>